<comment type="caution">
    <text evidence="2">The sequence shown here is derived from an EMBL/GenBank/DDBJ whole genome shotgun (WGS) entry which is preliminary data.</text>
</comment>
<feature type="domain" description="Mycothiol-dependent maleylpyruvate isomerase metal-binding" evidence="1">
    <location>
        <begin position="12"/>
        <end position="52"/>
    </location>
</feature>
<dbReference type="Proteomes" id="UP001589766">
    <property type="component" value="Unassembled WGS sequence"/>
</dbReference>
<sequence>MTSLAQTWDRHTEPLTRVVQDVSDWDAASPCEGWTAADVLDHLMDTHRDFVTRHGREIPLVSGSPAEQWQHHAAALDALVRDEEFIGTVVETPFGDSTVGQVLLDFYGMDLIVHRWDLATSQGADHRLSDDELAEVDAAVDGYGAAAYGPGIFKDPVQVPEDADRQARVLGRTGRAA</sequence>
<name>A0ABV6F7D6_9MICC</name>
<dbReference type="SUPFAM" id="SSF109854">
    <property type="entry name" value="DinB/YfiT-like putative metalloenzymes"/>
    <property type="match status" value="1"/>
</dbReference>
<protein>
    <submittedName>
        <fullName evidence="2">Maleylpyruvate isomerase N-terminal domain-containing protein</fullName>
    </submittedName>
</protein>
<keyword evidence="3" id="KW-1185">Reference proteome</keyword>
<dbReference type="EMBL" id="JBHLWH010000039">
    <property type="protein sequence ID" value="MFC0249433.1"/>
    <property type="molecule type" value="Genomic_DNA"/>
</dbReference>
<dbReference type="InterPro" id="IPR024344">
    <property type="entry name" value="MDMPI_metal-binding"/>
</dbReference>
<accession>A0ABV6F7D6</accession>
<dbReference type="Pfam" id="PF11716">
    <property type="entry name" value="MDMPI_N"/>
    <property type="match status" value="1"/>
</dbReference>
<gene>
    <name evidence="2" type="ORF">ACFFIO_13085</name>
</gene>
<dbReference type="InterPro" id="IPR034660">
    <property type="entry name" value="DinB/YfiT-like"/>
</dbReference>
<evidence type="ECO:0000313" key="2">
    <source>
        <dbReference type="EMBL" id="MFC0249433.1"/>
    </source>
</evidence>
<proteinExistence type="predicted"/>
<organism evidence="2 3">
    <name type="scientific">Citricoccus parietis</name>
    <dbReference type="NCBI Taxonomy" id="592307"/>
    <lineage>
        <taxon>Bacteria</taxon>
        <taxon>Bacillati</taxon>
        <taxon>Actinomycetota</taxon>
        <taxon>Actinomycetes</taxon>
        <taxon>Micrococcales</taxon>
        <taxon>Micrococcaceae</taxon>
        <taxon>Citricoccus</taxon>
    </lineage>
</organism>
<reference evidence="2 3" key="1">
    <citation type="submission" date="2024-09" db="EMBL/GenBank/DDBJ databases">
        <authorList>
            <person name="Sun Q."/>
            <person name="Mori K."/>
        </authorList>
    </citation>
    <scope>NUCLEOTIDE SEQUENCE [LARGE SCALE GENOMIC DNA]</scope>
    <source>
        <strain evidence="2 3">CCM 7609</strain>
    </source>
</reference>
<dbReference type="GO" id="GO:0016853">
    <property type="term" value="F:isomerase activity"/>
    <property type="evidence" value="ECO:0007669"/>
    <property type="project" value="UniProtKB-KW"/>
</dbReference>
<evidence type="ECO:0000313" key="3">
    <source>
        <dbReference type="Proteomes" id="UP001589766"/>
    </source>
</evidence>
<keyword evidence="2" id="KW-0413">Isomerase</keyword>
<evidence type="ECO:0000259" key="1">
    <source>
        <dbReference type="Pfam" id="PF11716"/>
    </source>
</evidence>
<dbReference type="Gene3D" id="1.20.120.450">
    <property type="entry name" value="dinb family like domain"/>
    <property type="match status" value="1"/>
</dbReference>
<dbReference type="RefSeq" id="WP_378042425.1">
    <property type="nucleotide sequence ID" value="NZ_JBHLWH010000039.1"/>
</dbReference>